<reference evidence="1 2" key="1">
    <citation type="submission" date="2016-10" db="EMBL/GenBank/DDBJ databases">
        <authorList>
            <person name="Varghese N."/>
            <person name="Submissions S."/>
        </authorList>
    </citation>
    <scope>NUCLEOTIDE SEQUENCE [LARGE SCALE GENOMIC DNA]</scope>
    <source>
        <strain evidence="1 2">YR512</strain>
    </source>
</reference>
<dbReference type="RefSeq" id="WP_139221407.1">
    <property type="nucleotide sequence ID" value="NZ_FOSD01000003.1"/>
</dbReference>
<keyword evidence="2" id="KW-1185">Reference proteome</keyword>
<proteinExistence type="predicted"/>
<name>A0A1I3VB65_9GAMM</name>
<protein>
    <recommendedName>
        <fullName evidence="3">ATP-binding protein</fullName>
    </recommendedName>
</protein>
<sequence length="392" mass="43866">MNRIRNITLVTLQDTEDAIREANNGTLQSISIEEINKRHGAIRDASRLQALATIARSSHNNTLNIHGSHNVDFVLNELCVYAPALTAVRLNKFIMIGQQKISRYRALEYATDKMINTDLKKYSEVIKGRVIDLCCISGAKRQYLAPLFSSRDPNSVKDSSEMSKSLIEIFKEIGREDFYNLEGELLKGFGVFTCELFKNTQEHARKDENGMPYPSHVEGIISSYVNSNAELYKSDFISNPRLKEYYESKIELKSNGEKLHCIQISFFDTGPGITGRAFGKKSYEGSLSDEKEDLISCLQKNFTSKNQSGAGNGYPTILNQLRKVGGLIRIRTGRHCIFNCFSGNELASNIDEKDAELLNFESWSEEGLALAAGTVVSILVPLRKESGQSSLF</sequence>
<evidence type="ECO:0000313" key="1">
    <source>
        <dbReference type="EMBL" id="SFJ92229.1"/>
    </source>
</evidence>
<dbReference type="EMBL" id="FOSD01000003">
    <property type="protein sequence ID" value="SFJ92229.1"/>
    <property type="molecule type" value="Genomic_DNA"/>
</dbReference>
<comment type="caution">
    <text evidence="1">The sequence shown here is derived from an EMBL/GenBank/DDBJ whole genome shotgun (WGS) entry which is preliminary data.</text>
</comment>
<evidence type="ECO:0000313" key="2">
    <source>
        <dbReference type="Proteomes" id="UP000198841"/>
    </source>
</evidence>
<organism evidence="1 2">
    <name type="scientific">Candidatus Pantoea symbiotica</name>
    <dbReference type="NCBI Taxonomy" id="1884370"/>
    <lineage>
        <taxon>Bacteria</taxon>
        <taxon>Pseudomonadati</taxon>
        <taxon>Pseudomonadota</taxon>
        <taxon>Gammaproteobacteria</taxon>
        <taxon>Enterobacterales</taxon>
        <taxon>Erwiniaceae</taxon>
        <taxon>Pantoea</taxon>
    </lineage>
</organism>
<gene>
    <name evidence="1" type="ORF">SAMN05518863_103328</name>
</gene>
<evidence type="ECO:0008006" key="3">
    <source>
        <dbReference type="Google" id="ProtNLM"/>
    </source>
</evidence>
<accession>A0A1I3VB65</accession>
<dbReference type="Proteomes" id="UP000198841">
    <property type="component" value="Unassembled WGS sequence"/>
</dbReference>